<dbReference type="RefSeq" id="WP_184027955.1">
    <property type="nucleotide sequence ID" value="NZ_JACHFN010000005.1"/>
</dbReference>
<feature type="signal peptide" evidence="1">
    <location>
        <begin position="1"/>
        <end position="21"/>
    </location>
</feature>
<reference evidence="2 3" key="1">
    <citation type="submission" date="2020-08" db="EMBL/GenBank/DDBJ databases">
        <title>Genomic Encyclopedia of Type Strains, Phase IV (KMG-IV): sequencing the most valuable type-strain genomes for metagenomic binning, comparative biology and taxonomic classification.</title>
        <authorList>
            <person name="Goeker M."/>
        </authorList>
    </citation>
    <scope>NUCLEOTIDE SEQUENCE [LARGE SCALE GENOMIC DNA]</scope>
    <source>
        <strain evidence="2 3">DSM 101791</strain>
    </source>
</reference>
<dbReference type="Proteomes" id="UP000525389">
    <property type="component" value="Unassembled WGS sequence"/>
</dbReference>
<dbReference type="InterPro" id="IPR007410">
    <property type="entry name" value="LpqE-like"/>
</dbReference>
<keyword evidence="3" id="KW-1185">Reference proteome</keyword>
<evidence type="ECO:0000313" key="3">
    <source>
        <dbReference type="Proteomes" id="UP000525389"/>
    </source>
</evidence>
<dbReference type="InterPro" id="IPR036182">
    <property type="entry name" value="PCuAC_sf"/>
</dbReference>
<name>A0A7W8GEU1_9DEIO</name>
<organism evidence="2 3">
    <name type="scientific">Deinococcus budaensis</name>
    <dbReference type="NCBI Taxonomy" id="1665626"/>
    <lineage>
        <taxon>Bacteria</taxon>
        <taxon>Thermotogati</taxon>
        <taxon>Deinococcota</taxon>
        <taxon>Deinococci</taxon>
        <taxon>Deinococcales</taxon>
        <taxon>Deinococcaceae</taxon>
        <taxon>Deinococcus</taxon>
    </lineage>
</organism>
<keyword evidence="1" id="KW-0732">Signal</keyword>
<sequence length="152" mass="15783">MNHPRRFLAAALLLASLGACAPKQDPGGANTAPPLTTSTGVRIEGAELREGLPGGEDGVLYLTLTNTGETEVKLLGGRTPVAQEIVPMRDHSAGGTLAPTLAPGEELAFKPGGNHLMLMDLKRPPEVGEKIDVTLNFAPGGEVTLNVPVNPY</sequence>
<evidence type="ECO:0000256" key="1">
    <source>
        <dbReference type="SAM" id="SignalP"/>
    </source>
</evidence>
<dbReference type="InterPro" id="IPR058248">
    <property type="entry name" value="Lxx211020-like"/>
</dbReference>
<dbReference type="SUPFAM" id="SSF110087">
    <property type="entry name" value="DR1885-like metal-binding protein"/>
    <property type="match status" value="1"/>
</dbReference>
<evidence type="ECO:0008006" key="4">
    <source>
        <dbReference type="Google" id="ProtNLM"/>
    </source>
</evidence>
<dbReference type="PROSITE" id="PS51257">
    <property type="entry name" value="PROKAR_LIPOPROTEIN"/>
    <property type="match status" value="1"/>
</dbReference>
<dbReference type="Pfam" id="PF04314">
    <property type="entry name" value="PCuAC"/>
    <property type="match status" value="1"/>
</dbReference>
<dbReference type="EMBL" id="JACHFN010000005">
    <property type="protein sequence ID" value="MBB5234294.1"/>
    <property type="molecule type" value="Genomic_DNA"/>
</dbReference>
<comment type="caution">
    <text evidence="2">The sequence shown here is derived from an EMBL/GenBank/DDBJ whole genome shotgun (WGS) entry which is preliminary data.</text>
</comment>
<protein>
    <recommendedName>
        <fullName evidence="4">Copper chaperone PCu(A)C</fullName>
    </recommendedName>
</protein>
<dbReference type="AlphaFoldDB" id="A0A7W8GEU1"/>
<dbReference type="PANTHER" id="PTHR36302:SF1">
    <property type="entry name" value="COPPER CHAPERONE PCU(A)C"/>
    <property type="match status" value="1"/>
</dbReference>
<dbReference type="Gene3D" id="2.60.40.1890">
    <property type="entry name" value="PCu(A)C copper chaperone"/>
    <property type="match status" value="1"/>
</dbReference>
<gene>
    <name evidence="2" type="ORF">HNQ09_001732</name>
</gene>
<accession>A0A7W8GEU1</accession>
<evidence type="ECO:0000313" key="2">
    <source>
        <dbReference type="EMBL" id="MBB5234294.1"/>
    </source>
</evidence>
<proteinExistence type="predicted"/>
<dbReference type="PANTHER" id="PTHR36302">
    <property type="entry name" value="BLR7088 PROTEIN"/>
    <property type="match status" value="1"/>
</dbReference>
<feature type="chain" id="PRO_5031249985" description="Copper chaperone PCu(A)C" evidence="1">
    <location>
        <begin position="22"/>
        <end position="152"/>
    </location>
</feature>